<dbReference type="AlphaFoldDB" id="A0A212ENJ7"/>
<comment type="caution">
    <text evidence="4">The sequence shown here is derived from an EMBL/GenBank/DDBJ whole genome shotgun (WGS) entry which is preliminary data.</text>
</comment>
<dbReference type="PANTHER" id="PTHR11511">
    <property type="entry name" value="LARVAL STORAGE PROTEIN/PHENOLOXIDASE"/>
    <property type="match status" value="1"/>
</dbReference>
<evidence type="ECO:0000256" key="1">
    <source>
        <dbReference type="ARBA" id="ARBA00022761"/>
    </source>
</evidence>
<proteinExistence type="inferred from homology"/>
<evidence type="ECO:0000259" key="3">
    <source>
        <dbReference type="Pfam" id="PF00372"/>
    </source>
</evidence>
<keyword evidence="5" id="KW-1185">Reference proteome</keyword>
<dbReference type="EMBL" id="AGBW02013638">
    <property type="protein sequence ID" value="OWR43053.1"/>
    <property type="molecule type" value="Genomic_DNA"/>
</dbReference>
<dbReference type="InterPro" id="IPR013788">
    <property type="entry name" value="Hemocyanin/hexamerin"/>
</dbReference>
<dbReference type="GO" id="GO:0005576">
    <property type="term" value="C:extracellular region"/>
    <property type="evidence" value="ECO:0007669"/>
    <property type="project" value="UniProtKB-ARBA"/>
</dbReference>
<dbReference type="Gene3D" id="1.10.1280.10">
    <property type="entry name" value="Di-copper center containing domain from catechol oxidase"/>
    <property type="match status" value="1"/>
</dbReference>
<dbReference type="eggNOG" id="ENOG502QR98">
    <property type="taxonomic scope" value="Eukaryota"/>
</dbReference>
<reference evidence="4 5" key="1">
    <citation type="journal article" date="2011" name="Cell">
        <title>The monarch butterfly genome yields insights into long-distance migration.</title>
        <authorList>
            <person name="Zhan S."/>
            <person name="Merlin C."/>
            <person name="Boore J.L."/>
            <person name="Reppert S.M."/>
        </authorList>
    </citation>
    <scope>NUCLEOTIDE SEQUENCE [LARGE SCALE GENOMIC DNA]</scope>
    <source>
        <strain evidence="4">F-2</strain>
    </source>
</reference>
<dbReference type="Gene3D" id="1.20.1370.10">
    <property type="entry name" value="Hemocyanin, N-terminal domain"/>
    <property type="match status" value="1"/>
</dbReference>
<evidence type="ECO:0000256" key="2">
    <source>
        <dbReference type="ARBA" id="ARBA00038082"/>
    </source>
</evidence>
<accession>A0A212ENJ7</accession>
<evidence type="ECO:0000313" key="5">
    <source>
        <dbReference type="Proteomes" id="UP000007151"/>
    </source>
</evidence>
<dbReference type="Proteomes" id="UP000007151">
    <property type="component" value="Unassembled WGS sequence"/>
</dbReference>
<dbReference type="InParanoid" id="A0A212ENJ7"/>
<dbReference type="InterPro" id="IPR008922">
    <property type="entry name" value="Di-copper_centre_dom_sf"/>
</dbReference>
<dbReference type="STRING" id="278856.A0A212ENJ7"/>
<evidence type="ECO:0000313" key="4">
    <source>
        <dbReference type="EMBL" id="OWR43053.1"/>
    </source>
</evidence>
<feature type="domain" description="Hemocyanin middle" evidence="3">
    <location>
        <begin position="151"/>
        <end position="363"/>
    </location>
</feature>
<dbReference type="PANTHER" id="PTHR11511:SF5">
    <property type="entry name" value="FAT-BODY PROTEIN 1-RELATED"/>
    <property type="match status" value="1"/>
</dbReference>
<dbReference type="InterPro" id="IPR000896">
    <property type="entry name" value="Hemocyanin/hexamerin_mid_dom"/>
</dbReference>
<name>A0A212ENJ7_DANPL</name>
<dbReference type="Pfam" id="PF00372">
    <property type="entry name" value="Hemocyanin_M"/>
    <property type="match status" value="1"/>
</dbReference>
<dbReference type="PRINTS" id="PR00187">
    <property type="entry name" value="HAEMOCYANIN"/>
</dbReference>
<dbReference type="SUPFAM" id="SSF48056">
    <property type="entry name" value="Di-copper centre-containing domain"/>
    <property type="match status" value="1"/>
</dbReference>
<organism evidence="4 5">
    <name type="scientific">Danaus plexippus plexippus</name>
    <dbReference type="NCBI Taxonomy" id="278856"/>
    <lineage>
        <taxon>Eukaryota</taxon>
        <taxon>Metazoa</taxon>
        <taxon>Ecdysozoa</taxon>
        <taxon>Arthropoda</taxon>
        <taxon>Hexapoda</taxon>
        <taxon>Insecta</taxon>
        <taxon>Pterygota</taxon>
        <taxon>Neoptera</taxon>
        <taxon>Endopterygota</taxon>
        <taxon>Lepidoptera</taxon>
        <taxon>Glossata</taxon>
        <taxon>Ditrysia</taxon>
        <taxon>Papilionoidea</taxon>
        <taxon>Nymphalidae</taxon>
        <taxon>Danainae</taxon>
        <taxon>Danaini</taxon>
        <taxon>Danaina</taxon>
        <taxon>Danaus</taxon>
        <taxon>Danaus</taxon>
    </lineage>
</organism>
<gene>
    <name evidence="4" type="ORF">KGM_216056</name>
</gene>
<protein>
    <submittedName>
        <fullName evidence="4">Arylphorin subunit alpha</fullName>
    </submittedName>
</protein>
<dbReference type="GO" id="GO:0045735">
    <property type="term" value="F:nutrient reservoir activity"/>
    <property type="evidence" value="ECO:0007669"/>
    <property type="project" value="UniProtKB-KW"/>
</dbReference>
<sequence>MFLLLLLLGTVRSAPLDEFQTFVNNEEVAFNDEAYIKYIVPSGYSPHKSQKQSKVELLDFANKDNEHYEILKKHILAGSIKNGLTFNIYDDNMREASIALFRLLQYSEKEQISKIKEWALENINHDIIDYAWRLVSLYRTDVMKEQEPPYVSKPNYFINSEAIYKALKLKISNGKFDSQTASVQQFYRSDDVITINANYSGWNLLNEDCNDKLDYFREDIGLNSYYYGVHLQYPFWMNNDELTGIDPKYAEQYYYIHKQLMARYSLEKEHPDYNNSQFESKCYEDFIPYLVHDNGLNFAVRSTIKKENSEEYARLKSVDIAIRECIARGFIYMENSTRVTLTDENFVDLLSKLIRVNLESVSMAKIIRSLYGYGGKGYFKNALVCSGTFSNASSTNYAARSHVLVYNSNYARLLYGLLKLIGTI</sequence>
<keyword evidence="1" id="KW-0758">Storage protein</keyword>
<dbReference type="InterPro" id="IPR036697">
    <property type="entry name" value="Hemocyanin_N_sf"/>
</dbReference>
<comment type="similarity">
    <text evidence="2">Belongs to the hemocyanin family.</text>
</comment>
<dbReference type="PROSITE" id="PS00209">
    <property type="entry name" value="HEMOCYANIN_1"/>
    <property type="match status" value="1"/>
</dbReference>
<dbReference type="KEGG" id="dpl:KGM_216056"/>